<dbReference type="EMBL" id="RQGA01000011">
    <property type="protein sequence ID" value="TGL39715.1"/>
    <property type="molecule type" value="Genomic_DNA"/>
</dbReference>
<dbReference type="OrthoDB" id="340492at2"/>
<evidence type="ECO:0000313" key="1">
    <source>
        <dbReference type="EMBL" id="TGL39715.1"/>
    </source>
</evidence>
<keyword evidence="2" id="KW-1185">Reference proteome</keyword>
<sequence length="569" mass="62383">MKNLFITIILLIFSFQCKIFKPSDLDPTQDLGSLQTLLRFLTLADAFNTYSQSVVFMKFTDSNGTPYSTGTVEYSVFNEADENGVPTSPYGETGNIQTYTVTLDTSGRGFLVFSERGIATLTVKNSGAVVVGSARFRIYNGITKQSFSILSQSGATQFHLEDLANYRNRLASNLTFTPLGSVNGRQFLYVQVQTSYISPTDNEFKGYIISSADGENYDQVIAIDGVSINTKSTTQKRLKISLPTFDGSQYVFFLSEQTDLSGSYNSNRDLVFRIPAFFAPSSITVEPLGLPTNYHLFTLNDNTWLYPALYAGNGRFLVTPFLSNVPRPILLSFDSTTTNDLNSGFSCNIATPELHFPGYQVFNVNGIAYLQCPTTVSLVVNPLPVRTIRMTDLTSNTINFDAGLQFESNVFSYKGKLIALANGTQPYNGYTFPTGSYTSANPTITRNTPIISGVSVSMSSSSTLLRAIKGSLNTDFMIISNNGLFSTPTLIIYKSTDSLASVTTVGTLPTTYFSTNINNPEQLQSANGKLNYSYFISVGTGVGSAPVYLTYFTNDDGTWEAIPRLIKIR</sequence>
<evidence type="ECO:0000313" key="2">
    <source>
        <dbReference type="Proteomes" id="UP000298125"/>
    </source>
</evidence>
<comment type="caution">
    <text evidence="1">The sequence shown here is derived from an EMBL/GenBank/DDBJ whole genome shotgun (WGS) entry which is preliminary data.</text>
</comment>
<dbReference type="Proteomes" id="UP000298125">
    <property type="component" value="Unassembled WGS sequence"/>
</dbReference>
<dbReference type="RefSeq" id="WP_135578988.1">
    <property type="nucleotide sequence ID" value="NZ_RQGA01000011.1"/>
</dbReference>
<gene>
    <name evidence="1" type="ORF">EHQ49_10035</name>
</gene>
<name>A0A4R9JHK4_9LEPT</name>
<protein>
    <submittedName>
        <fullName evidence="1">Uncharacterized protein</fullName>
    </submittedName>
</protein>
<proteinExistence type="predicted"/>
<dbReference type="AlphaFoldDB" id="A0A4R9JHK4"/>
<accession>A0A4R9JHK4</accession>
<organism evidence="1 2">
    <name type="scientific">Leptospira perdikensis</name>
    <dbReference type="NCBI Taxonomy" id="2484948"/>
    <lineage>
        <taxon>Bacteria</taxon>
        <taxon>Pseudomonadati</taxon>
        <taxon>Spirochaetota</taxon>
        <taxon>Spirochaetia</taxon>
        <taxon>Leptospirales</taxon>
        <taxon>Leptospiraceae</taxon>
        <taxon>Leptospira</taxon>
    </lineage>
</organism>
<reference evidence="1" key="1">
    <citation type="journal article" date="2019" name="PLoS Negl. Trop. Dis.">
        <title>Revisiting the worldwide diversity of Leptospira species in the environment.</title>
        <authorList>
            <person name="Vincent A.T."/>
            <person name="Schiettekatte O."/>
            <person name="Bourhy P."/>
            <person name="Veyrier F.J."/>
            <person name="Picardeau M."/>
        </authorList>
    </citation>
    <scope>NUCLEOTIDE SEQUENCE [LARGE SCALE GENOMIC DNA]</scope>
    <source>
        <strain evidence="1">201702692</strain>
    </source>
</reference>